<dbReference type="RefSeq" id="XP_015883148.1">
    <property type="nucleotide sequence ID" value="XM_016027662.1"/>
</dbReference>
<dbReference type="KEGG" id="zju:107418954"/>
<evidence type="ECO:0000313" key="2">
    <source>
        <dbReference type="Proteomes" id="UP001652623"/>
    </source>
</evidence>
<dbReference type="InParanoid" id="A0A6P3ZT82"/>
<accession>A0A6P3ZT82</accession>
<sequence length="112" mass="12520">MTLCHLFNMFNGSEQPQNPNYGAPPPPSAGYPPQGYYYYPPPPAPGYYPPQPPPVYYPPQPTPGYNAYPGRWNGKYDNSGQQKIRHIKNKTGDNTGDNNGAVKIGNFRDEEE</sequence>
<dbReference type="Proteomes" id="UP001652623">
    <property type="component" value="Chromosome 11"/>
</dbReference>
<protein>
    <submittedName>
        <fullName evidence="3">Leucine-rich repeat extensin-like protein 6</fullName>
    </submittedName>
</protein>
<gene>
    <name evidence="3" type="primary">LOC107418954</name>
</gene>
<organism evidence="2 3">
    <name type="scientific">Ziziphus jujuba</name>
    <name type="common">Chinese jujube</name>
    <name type="synonym">Ziziphus sativa</name>
    <dbReference type="NCBI Taxonomy" id="326968"/>
    <lineage>
        <taxon>Eukaryota</taxon>
        <taxon>Viridiplantae</taxon>
        <taxon>Streptophyta</taxon>
        <taxon>Embryophyta</taxon>
        <taxon>Tracheophyta</taxon>
        <taxon>Spermatophyta</taxon>
        <taxon>Magnoliopsida</taxon>
        <taxon>eudicotyledons</taxon>
        <taxon>Gunneridae</taxon>
        <taxon>Pentapetalae</taxon>
        <taxon>rosids</taxon>
        <taxon>fabids</taxon>
        <taxon>Rosales</taxon>
        <taxon>Rhamnaceae</taxon>
        <taxon>Paliureae</taxon>
        <taxon>Ziziphus</taxon>
    </lineage>
</organism>
<reference evidence="3" key="1">
    <citation type="submission" date="2025-08" db="UniProtKB">
        <authorList>
            <consortium name="RefSeq"/>
        </authorList>
    </citation>
    <scope>IDENTIFICATION</scope>
    <source>
        <tissue evidence="3">Seedling</tissue>
    </source>
</reference>
<feature type="region of interest" description="Disordered" evidence="1">
    <location>
        <begin position="88"/>
        <end position="112"/>
    </location>
</feature>
<feature type="region of interest" description="Disordered" evidence="1">
    <location>
        <begin position="12"/>
        <end position="34"/>
    </location>
</feature>
<proteinExistence type="predicted"/>
<name>A0A6P3ZT82_ZIZJJ</name>
<evidence type="ECO:0000256" key="1">
    <source>
        <dbReference type="SAM" id="MobiDB-lite"/>
    </source>
</evidence>
<keyword evidence="2" id="KW-1185">Reference proteome</keyword>
<dbReference type="GeneID" id="107418954"/>
<dbReference type="AlphaFoldDB" id="A0A6P3ZT82"/>
<evidence type="ECO:0000313" key="3">
    <source>
        <dbReference type="RefSeq" id="XP_015883148.1"/>
    </source>
</evidence>